<dbReference type="PROSITE" id="PS50871">
    <property type="entry name" value="C1Q"/>
    <property type="match status" value="1"/>
</dbReference>
<reference evidence="5" key="1">
    <citation type="submission" date="2025-08" db="UniProtKB">
        <authorList>
            <consortium name="RefSeq"/>
        </authorList>
    </citation>
    <scope>IDENTIFICATION</scope>
    <source>
        <tissue evidence="5">Whole sample</tissue>
    </source>
</reference>
<dbReference type="InterPro" id="IPR008983">
    <property type="entry name" value="Tumour_necrosis_fac-like_dom"/>
</dbReference>
<name>A0A8B8AWQ5_CRAVI</name>
<dbReference type="AlphaFoldDB" id="A0A8B8AWQ5"/>
<dbReference type="RefSeq" id="XP_022295546.1">
    <property type="nucleotide sequence ID" value="XM_022439838.1"/>
</dbReference>
<sequence length="151" mass="17059">MGRCEYDKEDKTRSNVAFVAELSTSIVNPPNNFHIIFYHVIFNKGNGYSGTHGMFYAPFPGLYHFAVELTAPPQSSSHTMHVRIMKKTQPVAITFLDVNTHQFLRRTGSIILQLDTGDDVWCQTEYISGHNTIFGGTTYSMFSGFIIQPML</sequence>
<dbReference type="SUPFAM" id="SSF49842">
    <property type="entry name" value="TNF-like"/>
    <property type="match status" value="1"/>
</dbReference>
<evidence type="ECO:0000313" key="5">
    <source>
        <dbReference type="RefSeq" id="XP_022295546.1"/>
    </source>
</evidence>
<proteinExistence type="predicted"/>
<keyword evidence="2" id="KW-0964">Secreted</keyword>
<dbReference type="KEGG" id="cvn:111105506"/>
<feature type="domain" description="C1q" evidence="3">
    <location>
        <begin position="11"/>
        <end position="151"/>
    </location>
</feature>
<dbReference type="OrthoDB" id="6139485at2759"/>
<evidence type="ECO:0000313" key="4">
    <source>
        <dbReference type="Proteomes" id="UP000694844"/>
    </source>
</evidence>
<evidence type="ECO:0000259" key="3">
    <source>
        <dbReference type="PROSITE" id="PS50871"/>
    </source>
</evidence>
<dbReference type="Gene3D" id="2.60.120.40">
    <property type="match status" value="1"/>
</dbReference>
<evidence type="ECO:0000256" key="2">
    <source>
        <dbReference type="ARBA" id="ARBA00022525"/>
    </source>
</evidence>
<keyword evidence="4" id="KW-1185">Reference proteome</keyword>
<dbReference type="GO" id="GO:0005581">
    <property type="term" value="C:collagen trimer"/>
    <property type="evidence" value="ECO:0007669"/>
    <property type="project" value="UniProtKB-KW"/>
</dbReference>
<dbReference type="PRINTS" id="PR00007">
    <property type="entry name" value="COMPLEMNTC1Q"/>
</dbReference>
<dbReference type="GeneID" id="111105506"/>
<dbReference type="InterPro" id="IPR001073">
    <property type="entry name" value="C1q_dom"/>
</dbReference>
<dbReference type="InterPro" id="IPR050392">
    <property type="entry name" value="Collagen/C1q_domain"/>
</dbReference>
<dbReference type="PANTHER" id="PTHR15427:SF33">
    <property type="entry name" value="COLLAGEN IV NC1 DOMAIN-CONTAINING PROTEIN"/>
    <property type="match status" value="1"/>
</dbReference>
<dbReference type="PANTHER" id="PTHR15427">
    <property type="entry name" value="EMILIN ELASTIN MICROFIBRIL INTERFACE-LOCATED PROTEIN ELASTIN MICROFIBRIL INTERFACER"/>
    <property type="match status" value="1"/>
</dbReference>
<gene>
    <name evidence="5" type="primary">LOC111105506</name>
</gene>
<evidence type="ECO:0000256" key="1">
    <source>
        <dbReference type="ARBA" id="ARBA00004613"/>
    </source>
</evidence>
<dbReference type="Proteomes" id="UP000694844">
    <property type="component" value="Chromosome 7"/>
</dbReference>
<dbReference type="Pfam" id="PF00386">
    <property type="entry name" value="C1q"/>
    <property type="match status" value="1"/>
</dbReference>
<accession>A0A8B8AWQ5</accession>
<protein>
    <submittedName>
        <fullName evidence="5">Adiponectin-like</fullName>
    </submittedName>
</protein>
<comment type="subcellular location">
    <subcellularLocation>
        <location evidence="1">Secreted</location>
    </subcellularLocation>
</comment>
<dbReference type="SMART" id="SM00110">
    <property type="entry name" value="C1Q"/>
    <property type="match status" value="1"/>
</dbReference>
<organism evidence="4 5">
    <name type="scientific">Crassostrea virginica</name>
    <name type="common">Eastern oyster</name>
    <dbReference type="NCBI Taxonomy" id="6565"/>
    <lineage>
        <taxon>Eukaryota</taxon>
        <taxon>Metazoa</taxon>
        <taxon>Spiralia</taxon>
        <taxon>Lophotrochozoa</taxon>
        <taxon>Mollusca</taxon>
        <taxon>Bivalvia</taxon>
        <taxon>Autobranchia</taxon>
        <taxon>Pteriomorphia</taxon>
        <taxon>Ostreida</taxon>
        <taxon>Ostreoidea</taxon>
        <taxon>Ostreidae</taxon>
        <taxon>Crassostrea</taxon>
    </lineage>
</organism>